<reference evidence="2 3" key="1">
    <citation type="submission" date="2018-08" db="EMBL/GenBank/DDBJ databases">
        <title>Genomic investigation of the strawberry pathogen Phytophthora fragariae indicates pathogenicity is determined by transcriptional variation in three key races.</title>
        <authorList>
            <person name="Adams T.M."/>
            <person name="Armitage A.D."/>
            <person name="Sobczyk M.K."/>
            <person name="Bates H.J."/>
            <person name="Dunwell J.M."/>
            <person name="Nellist C.F."/>
            <person name="Harrison R.J."/>
        </authorList>
    </citation>
    <scope>NUCLEOTIDE SEQUENCE [LARGE SCALE GENOMIC DNA]</scope>
    <source>
        <strain evidence="2 3">A4</strain>
    </source>
</reference>
<evidence type="ECO:0000313" key="3">
    <source>
        <dbReference type="Proteomes" id="UP000437068"/>
    </source>
</evidence>
<protein>
    <submittedName>
        <fullName evidence="2">Uncharacterized protein</fullName>
    </submittedName>
</protein>
<organism evidence="2 3">
    <name type="scientific">Phytophthora fragariae</name>
    <dbReference type="NCBI Taxonomy" id="53985"/>
    <lineage>
        <taxon>Eukaryota</taxon>
        <taxon>Sar</taxon>
        <taxon>Stramenopiles</taxon>
        <taxon>Oomycota</taxon>
        <taxon>Peronosporomycetes</taxon>
        <taxon>Peronosporales</taxon>
        <taxon>Peronosporaceae</taxon>
        <taxon>Phytophthora</taxon>
    </lineage>
</organism>
<dbReference type="AlphaFoldDB" id="A0A6A4D945"/>
<gene>
    <name evidence="2" type="ORF">PF001_g14117</name>
</gene>
<name>A0A6A4D945_9STRA</name>
<feature type="compositionally biased region" description="Polar residues" evidence="1">
    <location>
        <begin position="43"/>
        <end position="53"/>
    </location>
</feature>
<accession>A0A6A4D945</accession>
<proteinExistence type="predicted"/>
<sequence>MMACVQQRPHEPPAQPASAVARYRLIRQSARVGGASNEVKTPPSAQRRFSSQLRPVAVRRHRQQLGASLSPVTCLDT</sequence>
<feature type="compositionally biased region" description="Polar residues" evidence="1">
    <location>
        <begin position="65"/>
        <end position="77"/>
    </location>
</feature>
<feature type="region of interest" description="Disordered" evidence="1">
    <location>
        <begin position="31"/>
        <end position="77"/>
    </location>
</feature>
<evidence type="ECO:0000313" key="2">
    <source>
        <dbReference type="EMBL" id="KAE9302172.1"/>
    </source>
</evidence>
<dbReference type="Proteomes" id="UP000437068">
    <property type="component" value="Unassembled WGS sequence"/>
</dbReference>
<comment type="caution">
    <text evidence="2">The sequence shown here is derived from an EMBL/GenBank/DDBJ whole genome shotgun (WGS) entry which is preliminary data.</text>
</comment>
<evidence type="ECO:0000256" key="1">
    <source>
        <dbReference type="SAM" id="MobiDB-lite"/>
    </source>
</evidence>
<dbReference type="EMBL" id="QXGE01000864">
    <property type="protein sequence ID" value="KAE9302172.1"/>
    <property type="molecule type" value="Genomic_DNA"/>
</dbReference>